<reference evidence="1 2" key="1">
    <citation type="submission" date="2019-09" db="EMBL/GenBank/DDBJ databases">
        <authorList>
            <person name="Chandra G."/>
            <person name="Truman W A."/>
        </authorList>
    </citation>
    <scope>NUCLEOTIDE SEQUENCE [LARGE SCALE GENOMIC DNA]</scope>
    <source>
        <strain evidence="1">PS710</strain>
    </source>
</reference>
<sequence>MKAVIRQGDTLREHGRGASLISSTPDKLVIL</sequence>
<proteinExistence type="predicted"/>
<dbReference type="EMBL" id="CABVHW010000001">
    <property type="protein sequence ID" value="VVN67618.1"/>
    <property type="molecule type" value="Genomic_DNA"/>
</dbReference>
<name>A0A5E6ZMQ2_PSEFL</name>
<accession>A0A5E6ZMQ2</accession>
<gene>
    <name evidence="1" type="ORF">PS710_00206</name>
</gene>
<dbReference type="Proteomes" id="UP000381093">
    <property type="component" value="Unassembled WGS sequence"/>
</dbReference>
<dbReference type="AlphaFoldDB" id="A0A5E6ZMQ2"/>
<evidence type="ECO:0000313" key="2">
    <source>
        <dbReference type="Proteomes" id="UP000381093"/>
    </source>
</evidence>
<protein>
    <submittedName>
        <fullName evidence="1">Uncharacterized protein</fullName>
    </submittedName>
</protein>
<evidence type="ECO:0000313" key="1">
    <source>
        <dbReference type="EMBL" id="VVN67618.1"/>
    </source>
</evidence>
<organism evidence="1 2">
    <name type="scientific">Pseudomonas fluorescens</name>
    <dbReference type="NCBI Taxonomy" id="294"/>
    <lineage>
        <taxon>Bacteria</taxon>
        <taxon>Pseudomonadati</taxon>
        <taxon>Pseudomonadota</taxon>
        <taxon>Gammaproteobacteria</taxon>
        <taxon>Pseudomonadales</taxon>
        <taxon>Pseudomonadaceae</taxon>
        <taxon>Pseudomonas</taxon>
    </lineage>
</organism>